<dbReference type="Proteomes" id="UP000320300">
    <property type="component" value="Unassembled WGS sequence"/>
</dbReference>
<dbReference type="RefSeq" id="WP_142527454.1">
    <property type="nucleotide sequence ID" value="NZ_CBCSJO010000004.1"/>
</dbReference>
<accession>A0A521C823</accession>
<name>A0A521C823_9SPHI</name>
<dbReference type="Pfam" id="PF15428">
    <property type="entry name" value="Imm26"/>
    <property type="match status" value="1"/>
</dbReference>
<dbReference type="AlphaFoldDB" id="A0A521C823"/>
<reference evidence="1 2" key="1">
    <citation type="submission" date="2017-05" db="EMBL/GenBank/DDBJ databases">
        <authorList>
            <person name="Varghese N."/>
            <person name="Submissions S."/>
        </authorList>
    </citation>
    <scope>NUCLEOTIDE SEQUENCE [LARGE SCALE GENOMIC DNA]</scope>
    <source>
        <strain evidence="1 2">DSM 19036</strain>
    </source>
</reference>
<dbReference type="EMBL" id="FXTN01000003">
    <property type="protein sequence ID" value="SMO54860.1"/>
    <property type="molecule type" value="Genomic_DNA"/>
</dbReference>
<evidence type="ECO:0000313" key="2">
    <source>
        <dbReference type="Proteomes" id="UP000320300"/>
    </source>
</evidence>
<proteinExistence type="predicted"/>
<gene>
    <name evidence="1" type="ORF">SAMN06265348_103257</name>
</gene>
<evidence type="ECO:0000313" key="1">
    <source>
        <dbReference type="EMBL" id="SMO54860.1"/>
    </source>
</evidence>
<dbReference type="InterPro" id="IPR029278">
    <property type="entry name" value="Imm26"/>
</dbReference>
<protein>
    <submittedName>
        <fullName evidence="1">Immunity protein 26</fullName>
    </submittedName>
</protein>
<keyword evidence="2" id="KW-1185">Reference proteome</keyword>
<sequence>MIKQNRVIGDFLEIKLPNGKLAYARVLDKASVAIYNVINKKALDISEVMKHDMLFTVAVYKDVIVDGRWRKIGNRPLEEGLKKLPMKFIQDELSPDFFELYNPNNGDIIPAKKEDCIGLERASVWEAENVEERIVDHFNGKSNIWVEKMKLK</sequence>
<dbReference type="OrthoDB" id="3523981at2"/>
<organism evidence="1 2">
    <name type="scientific">Pedobacter westerhofensis</name>
    <dbReference type="NCBI Taxonomy" id="425512"/>
    <lineage>
        <taxon>Bacteria</taxon>
        <taxon>Pseudomonadati</taxon>
        <taxon>Bacteroidota</taxon>
        <taxon>Sphingobacteriia</taxon>
        <taxon>Sphingobacteriales</taxon>
        <taxon>Sphingobacteriaceae</taxon>
        <taxon>Pedobacter</taxon>
    </lineage>
</organism>